<dbReference type="KEGG" id="aio:EXH44_05605"/>
<sequence length="49" mass="5845">MLLFSVLNIYDYVHKPCKELTMKVSTILLSRWFNLDHKLSFFFPLNPLA</sequence>
<name>A0A4P7CIC1_9PAST</name>
<dbReference type="GO" id="GO:0031556">
    <property type="term" value="P:transcriptional attenuation by ribosome"/>
    <property type="evidence" value="ECO:0007669"/>
    <property type="project" value="InterPro"/>
</dbReference>
<dbReference type="Proteomes" id="UP000294444">
    <property type="component" value="Chromosome"/>
</dbReference>
<dbReference type="InterPro" id="IPR012620">
    <property type="entry name" value="Trp_operon_leader_peptide"/>
</dbReference>
<reference evidence="1 2" key="1">
    <citation type="submission" date="2019-03" db="EMBL/GenBank/DDBJ databases">
        <authorList>
            <person name="Che Y."/>
            <person name="Zhou L."/>
        </authorList>
    </citation>
    <scope>NUCLEOTIDE SEQUENCE [LARGE SCALE GENOMIC DNA]</scope>
    <source>
        <strain evidence="1 2">AIFJ1607</strain>
    </source>
</reference>
<evidence type="ECO:0000313" key="1">
    <source>
        <dbReference type="EMBL" id="QBQ63744.1"/>
    </source>
</evidence>
<protein>
    <submittedName>
        <fullName evidence="1">Tryptophanase leader peptide</fullName>
    </submittedName>
</protein>
<dbReference type="AlphaFoldDB" id="A0A4P7CIC1"/>
<organism evidence="1 2">
    <name type="scientific">Actinobacillus indolicus</name>
    <dbReference type="NCBI Taxonomy" id="51049"/>
    <lineage>
        <taxon>Bacteria</taxon>
        <taxon>Pseudomonadati</taxon>
        <taxon>Pseudomonadota</taxon>
        <taxon>Gammaproteobacteria</taxon>
        <taxon>Pasteurellales</taxon>
        <taxon>Pasteurellaceae</taxon>
        <taxon>Actinobacillus</taxon>
    </lineage>
</organism>
<gene>
    <name evidence="1" type="primary">tnaC</name>
    <name evidence="1" type="ORF">EXH44_05605</name>
</gene>
<dbReference type="EMBL" id="CP038145">
    <property type="protein sequence ID" value="QBQ63744.1"/>
    <property type="molecule type" value="Genomic_DNA"/>
</dbReference>
<proteinExistence type="predicted"/>
<dbReference type="NCBIfam" id="TIGR02616">
    <property type="entry name" value="tnaC_leader"/>
    <property type="match status" value="1"/>
</dbReference>
<accession>A0A4P7CIC1</accession>
<evidence type="ECO:0000313" key="2">
    <source>
        <dbReference type="Proteomes" id="UP000294444"/>
    </source>
</evidence>
<keyword evidence="2" id="KW-1185">Reference proteome</keyword>